<comment type="caution">
    <text evidence="2">The sequence shown here is derived from an EMBL/GenBank/DDBJ whole genome shotgun (WGS) entry which is preliminary data.</text>
</comment>
<dbReference type="Gene3D" id="2.60.120.40">
    <property type="match status" value="1"/>
</dbReference>
<protein>
    <submittedName>
        <fullName evidence="2">Uncharacterized protein</fullName>
    </submittedName>
</protein>
<keyword evidence="1" id="KW-0812">Transmembrane</keyword>
<evidence type="ECO:0000313" key="2">
    <source>
        <dbReference type="EMBL" id="KAA8595092.1"/>
    </source>
</evidence>
<evidence type="ECO:0000256" key="1">
    <source>
        <dbReference type="SAM" id="Phobius"/>
    </source>
</evidence>
<dbReference type="AlphaFoldDB" id="A0A5J5DPA7"/>
<keyword evidence="1" id="KW-1133">Transmembrane helix</keyword>
<organism evidence="2 3">
    <name type="scientific">Etheostoma spectabile</name>
    <name type="common">orangethroat darter</name>
    <dbReference type="NCBI Taxonomy" id="54343"/>
    <lineage>
        <taxon>Eukaryota</taxon>
        <taxon>Metazoa</taxon>
        <taxon>Chordata</taxon>
        <taxon>Craniata</taxon>
        <taxon>Vertebrata</taxon>
        <taxon>Euteleostomi</taxon>
        <taxon>Actinopterygii</taxon>
        <taxon>Neopterygii</taxon>
        <taxon>Teleostei</taxon>
        <taxon>Neoteleostei</taxon>
        <taxon>Acanthomorphata</taxon>
        <taxon>Eupercaria</taxon>
        <taxon>Perciformes</taxon>
        <taxon>Percoidei</taxon>
        <taxon>Percidae</taxon>
        <taxon>Etheostomatinae</taxon>
        <taxon>Etheostoma</taxon>
    </lineage>
</organism>
<dbReference type="SUPFAM" id="SSF49842">
    <property type="entry name" value="TNF-like"/>
    <property type="match status" value="1"/>
</dbReference>
<gene>
    <name evidence="2" type="ORF">FQN60_012227</name>
</gene>
<feature type="transmembrane region" description="Helical" evidence="1">
    <location>
        <begin position="26"/>
        <end position="51"/>
    </location>
</feature>
<dbReference type="OrthoDB" id="9899228at2759"/>
<name>A0A5J5DPA7_9PERO</name>
<dbReference type="Proteomes" id="UP000327493">
    <property type="component" value="Chromosome 2"/>
</dbReference>
<keyword evidence="3" id="KW-1185">Reference proteome</keyword>
<reference evidence="2 3" key="1">
    <citation type="submission" date="2019-08" db="EMBL/GenBank/DDBJ databases">
        <title>A chromosome-level genome assembly, high-density linkage maps, and genome scans reveal the genomic architecture of hybrid incompatibilities underlying speciation via character displacement in darters (Percidae: Etheostominae).</title>
        <authorList>
            <person name="Moran R.L."/>
            <person name="Catchen J.M."/>
            <person name="Fuller R.C."/>
        </authorList>
    </citation>
    <scope>NUCLEOTIDE SEQUENCE [LARGE SCALE GENOMIC DNA]</scope>
    <source>
        <strain evidence="2">EspeVRDwgs_2016</strain>
        <tissue evidence="2">Muscle</tissue>
    </source>
</reference>
<accession>A0A5J5DPA7</accession>
<dbReference type="InterPro" id="IPR008983">
    <property type="entry name" value="Tumour_necrosis_fac-like_dom"/>
</dbReference>
<keyword evidence="1" id="KW-0472">Membrane</keyword>
<dbReference type="EMBL" id="VOFY01000002">
    <property type="protein sequence ID" value="KAA8595092.1"/>
    <property type="molecule type" value="Genomic_DNA"/>
</dbReference>
<proteinExistence type="predicted"/>
<sequence>MGQQIKEMDIESLQTSGRRRGSCLDVFLVGSIIFLFVTVAAAAAGGVMVVMELRSELQSKCPRPPVEFETSKRSGNTPDPAYKMQNFAYLEASSSMLKNSTMHWAAVNYGTGRSVGSKFLFNEEQHWLKAEQEGTYFIYIELNLTCTYDCNAGILRVKVGDKLTCEVELPAVADSTPVSKKCWTVSQLNGQKLLPEMIVPKGLENWKLELSGSKFGMFLVD</sequence>
<evidence type="ECO:0000313" key="3">
    <source>
        <dbReference type="Proteomes" id="UP000327493"/>
    </source>
</evidence>